<keyword evidence="3" id="KW-1185">Reference proteome</keyword>
<protein>
    <submittedName>
        <fullName evidence="2">Uncharacterized protein</fullName>
    </submittedName>
</protein>
<evidence type="ECO:0000256" key="1">
    <source>
        <dbReference type="SAM" id="MobiDB-lite"/>
    </source>
</evidence>
<name>A0ABS0CS55_9NOCA</name>
<reference evidence="2 3" key="1">
    <citation type="submission" date="2020-10" db="EMBL/GenBank/DDBJ databases">
        <title>Identification of Nocardia species via Next-generation sequencing and recognition of intraspecies genetic diversity.</title>
        <authorList>
            <person name="Li P."/>
            <person name="Li P."/>
            <person name="Lu B."/>
        </authorList>
    </citation>
    <scope>NUCLEOTIDE SEQUENCE [LARGE SCALE GENOMIC DNA]</scope>
    <source>
        <strain evidence="2 3">BJ06-0157</strain>
    </source>
</reference>
<dbReference type="Proteomes" id="UP000702209">
    <property type="component" value="Unassembled WGS sequence"/>
</dbReference>
<dbReference type="EMBL" id="JADLQX010000010">
    <property type="protein sequence ID" value="MBF6298970.1"/>
    <property type="molecule type" value="Genomic_DNA"/>
</dbReference>
<feature type="region of interest" description="Disordered" evidence="1">
    <location>
        <begin position="1"/>
        <end position="22"/>
    </location>
</feature>
<accession>A0ABS0CS55</accession>
<proteinExistence type="predicted"/>
<feature type="region of interest" description="Disordered" evidence="1">
    <location>
        <begin position="37"/>
        <end position="62"/>
    </location>
</feature>
<dbReference type="RefSeq" id="WP_195130251.1">
    <property type="nucleotide sequence ID" value="NZ_JADLQX010000010.1"/>
</dbReference>
<sequence length="62" mass="6907">MNRPERQIKVRSVRRQPFDPRPLGRVAITQALAEAEVEKAAETEAARQSEGHHKEGGANDSE</sequence>
<evidence type="ECO:0000313" key="2">
    <source>
        <dbReference type="EMBL" id="MBF6298970.1"/>
    </source>
</evidence>
<gene>
    <name evidence="2" type="ORF">IU459_15665</name>
</gene>
<organism evidence="2 3">
    <name type="scientific">Nocardia amamiensis</name>
    <dbReference type="NCBI Taxonomy" id="404578"/>
    <lineage>
        <taxon>Bacteria</taxon>
        <taxon>Bacillati</taxon>
        <taxon>Actinomycetota</taxon>
        <taxon>Actinomycetes</taxon>
        <taxon>Mycobacteriales</taxon>
        <taxon>Nocardiaceae</taxon>
        <taxon>Nocardia</taxon>
    </lineage>
</organism>
<evidence type="ECO:0000313" key="3">
    <source>
        <dbReference type="Proteomes" id="UP000702209"/>
    </source>
</evidence>
<comment type="caution">
    <text evidence="2">The sequence shown here is derived from an EMBL/GenBank/DDBJ whole genome shotgun (WGS) entry which is preliminary data.</text>
</comment>